<dbReference type="SUPFAM" id="SSF160631">
    <property type="entry name" value="SMI1/KNR4-like"/>
    <property type="match status" value="1"/>
</dbReference>
<evidence type="ECO:0000313" key="2">
    <source>
        <dbReference type="EMBL" id="EGK62102.1"/>
    </source>
</evidence>
<dbReference type="InterPro" id="IPR018958">
    <property type="entry name" value="Knr4/Smi1-like_dom"/>
</dbReference>
<organism evidence="2 3">
    <name type="scientific">Centipeda periodontii DSM 2778</name>
    <dbReference type="NCBI Taxonomy" id="888060"/>
    <lineage>
        <taxon>Bacteria</taxon>
        <taxon>Bacillati</taxon>
        <taxon>Bacillota</taxon>
        <taxon>Negativicutes</taxon>
        <taxon>Selenomonadales</taxon>
        <taxon>Selenomonadaceae</taxon>
        <taxon>Centipeda</taxon>
    </lineage>
</organism>
<evidence type="ECO:0000313" key="3">
    <source>
        <dbReference type="Proteomes" id="UP000004067"/>
    </source>
</evidence>
<accession>F5RJB6</accession>
<proteinExistence type="predicted"/>
<dbReference type="Pfam" id="PF09346">
    <property type="entry name" value="SMI1_KNR4"/>
    <property type="match status" value="1"/>
</dbReference>
<dbReference type="Proteomes" id="UP000004067">
    <property type="component" value="Unassembled WGS sequence"/>
</dbReference>
<keyword evidence="3" id="KW-1185">Reference proteome</keyword>
<dbReference type="RefSeq" id="WP_006305182.1">
    <property type="nucleotide sequence ID" value="NZ_GL892076.1"/>
</dbReference>
<feature type="domain" description="Knr4/Smi1-like" evidence="1">
    <location>
        <begin position="67"/>
        <end position="124"/>
    </location>
</feature>
<dbReference type="InterPro" id="IPR037883">
    <property type="entry name" value="Knr4/Smi1-like_sf"/>
</dbReference>
<dbReference type="OrthoDB" id="8794977at2"/>
<evidence type="ECO:0000259" key="1">
    <source>
        <dbReference type="Pfam" id="PF09346"/>
    </source>
</evidence>
<protein>
    <recommendedName>
        <fullName evidence="1">Knr4/Smi1-like domain-containing protein</fullName>
    </recommendedName>
</protein>
<gene>
    <name evidence="2" type="ORF">HMPREF9081_0351</name>
</gene>
<dbReference type="AlphaFoldDB" id="F5RJB6"/>
<comment type="caution">
    <text evidence="2">The sequence shown here is derived from an EMBL/GenBank/DDBJ whole genome shotgun (WGS) entry which is preliminary data.</text>
</comment>
<reference evidence="2 3" key="1">
    <citation type="submission" date="2011-04" db="EMBL/GenBank/DDBJ databases">
        <authorList>
            <person name="Muzny D."/>
            <person name="Qin X."/>
            <person name="Deng J."/>
            <person name="Jiang H."/>
            <person name="Liu Y."/>
            <person name="Qu J."/>
            <person name="Song X.-Z."/>
            <person name="Zhang L."/>
            <person name="Thornton R."/>
            <person name="Coyle M."/>
            <person name="Francisco L."/>
            <person name="Jackson L."/>
            <person name="Javaid M."/>
            <person name="Korchina V."/>
            <person name="Kovar C."/>
            <person name="Mata R."/>
            <person name="Mathew T."/>
            <person name="Ngo R."/>
            <person name="Nguyen L."/>
            <person name="Nguyen N."/>
            <person name="Okwuonu G."/>
            <person name="Ongeri F."/>
            <person name="Pham C."/>
            <person name="Simmons D."/>
            <person name="Wilczek-Boney K."/>
            <person name="Hale W."/>
            <person name="Jakkamsetti A."/>
            <person name="Pham P."/>
            <person name="Ruth R."/>
            <person name="San Lucas F."/>
            <person name="Warren J."/>
            <person name="Zhang J."/>
            <person name="Zhao Z."/>
            <person name="Zhou C."/>
            <person name="Zhu D."/>
            <person name="Lee S."/>
            <person name="Bess C."/>
            <person name="Blankenburg K."/>
            <person name="Forbes L."/>
            <person name="Fu Q."/>
            <person name="Gubbala S."/>
            <person name="Hirani K."/>
            <person name="Jayaseelan J.C."/>
            <person name="Lara F."/>
            <person name="Munidasa M."/>
            <person name="Palculict T."/>
            <person name="Patil S."/>
            <person name="Pu L.-L."/>
            <person name="Saada N."/>
            <person name="Tang L."/>
            <person name="Weissenberger G."/>
            <person name="Zhu Y."/>
            <person name="Hemphill L."/>
            <person name="Shang Y."/>
            <person name="Youmans B."/>
            <person name="Ayvaz T."/>
            <person name="Ross M."/>
            <person name="Santibanez J."/>
            <person name="Aqrawi P."/>
            <person name="Gross S."/>
            <person name="Joshi V."/>
            <person name="Fowler G."/>
            <person name="Nazareth L."/>
            <person name="Reid J."/>
            <person name="Worley K."/>
            <person name="Petrosino J."/>
            <person name="Highlander S."/>
            <person name="Gibbs R."/>
        </authorList>
    </citation>
    <scope>NUCLEOTIDE SEQUENCE [LARGE SCALE GENOMIC DNA]</scope>
    <source>
        <strain evidence="2 3">DSM 2778</strain>
    </source>
</reference>
<name>F5RJB6_9FIRM</name>
<dbReference type="EMBL" id="AFHQ01000007">
    <property type="protein sequence ID" value="EGK62102.1"/>
    <property type="molecule type" value="Genomic_DNA"/>
</dbReference>
<sequence length="171" mass="20232">MEPLFFIRRPNEILDLWGHKPKTLSLYSRKKLSLYEQNDMPYVSDALQRLTGCQISAEALFFSDNGQELYMEFPELAEQYIAIADDGQGDLWLMNLQNGEICFFDHGEWEHPLTELHIDFKKFVQLADLIAQWECFLNTDAQDTSKQEELIWDEMRKLDKELPEKYPFSLK</sequence>
<dbReference type="HOGENOM" id="CLU_1560197_0_0_9"/>